<dbReference type="HOGENOM" id="CLU_3424619_0_0_11"/>
<dbReference type="KEGG" id="bsd:BLASA_4398"/>
<reference evidence="2 3" key="1">
    <citation type="journal article" date="2012" name="J. Bacteriol.">
        <title>Genome Sequence of Blastococcus saxobsidens DD2, a Stone-Inhabiting Bacterium.</title>
        <authorList>
            <person name="Chouaia B."/>
            <person name="Crotti E."/>
            <person name="Brusetti L."/>
            <person name="Daffonchio D."/>
            <person name="Essoussi I."/>
            <person name="Nouioui I."/>
            <person name="Sbissi I."/>
            <person name="Ghodhbane-Gtari F."/>
            <person name="Gtari M."/>
            <person name="Vacherie B."/>
            <person name="Barbe V."/>
            <person name="Medigue C."/>
            <person name="Gury J."/>
            <person name="Pujic P."/>
            <person name="Normand P."/>
        </authorList>
    </citation>
    <scope>NUCLEOTIDE SEQUENCE [LARGE SCALE GENOMIC DNA]</scope>
    <source>
        <strain evidence="2 3">DD2</strain>
    </source>
</reference>
<accession>H6RNQ9</accession>
<reference evidence="3" key="2">
    <citation type="submission" date="2012-02" db="EMBL/GenBank/DDBJ databases">
        <title>Complete genome sequence of Blastococcus saxobsidens strain DD2.</title>
        <authorList>
            <person name="Genoscope."/>
        </authorList>
    </citation>
    <scope>NUCLEOTIDE SEQUENCE [LARGE SCALE GENOMIC DNA]</scope>
    <source>
        <strain evidence="3">DD2</strain>
    </source>
</reference>
<proteinExistence type="predicted"/>
<evidence type="ECO:0000313" key="2">
    <source>
        <dbReference type="EMBL" id="CCG05207.1"/>
    </source>
</evidence>
<dbReference type="AlphaFoldDB" id="H6RNQ9"/>
<organism evidence="2 3">
    <name type="scientific">Blastococcus saxobsidens (strain DD2)</name>
    <dbReference type="NCBI Taxonomy" id="1146883"/>
    <lineage>
        <taxon>Bacteria</taxon>
        <taxon>Bacillati</taxon>
        <taxon>Actinomycetota</taxon>
        <taxon>Actinomycetes</taxon>
        <taxon>Geodermatophilales</taxon>
        <taxon>Geodermatophilaceae</taxon>
        <taxon>Blastococcus</taxon>
    </lineage>
</organism>
<evidence type="ECO:0000313" key="3">
    <source>
        <dbReference type="Proteomes" id="UP000007517"/>
    </source>
</evidence>
<sequence>MRGWLQADREAPRKQRRTARRV</sequence>
<protein>
    <submittedName>
        <fullName evidence="2">Uncharacterized protein</fullName>
    </submittedName>
</protein>
<feature type="region of interest" description="Disordered" evidence="1">
    <location>
        <begin position="1"/>
        <end position="22"/>
    </location>
</feature>
<dbReference type="EMBL" id="FO117623">
    <property type="protein sequence ID" value="CCG05207.1"/>
    <property type="molecule type" value="Genomic_DNA"/>
</dbReference>
<evidence type="ECO:0000256" key="1">
    <source>
        <dbReference type="SAM" id="MobiDB-lite"/>
    </source>
</evidence>
<dbReference type="Proteomes" id="UP000007517">
    <property type="component" value="Chromosome"/>
</dbReference>
<name>H6RNQ9_BLASD</name>
<keyword evidence="3" id="KW-1185">Reference proteome</keyword>
<gene>
    <name evidence="2" type="ordered locus">BLASA_4398</name>
</gene>